<reference evidence="8" key="1">
    <citation type="journal article" date="2006" name="PLoS Biol.">
        <title>Macronuclear genome sequence of the ciliate Tetrahymena thermophila, a model eukaryote.</title>
        <authorList>
            <person name="Eisen J.A."/>
            <person name="Coyne R.S."/>
            <person name="Wu M."/>
            <person name="Wu D."/>
            <person name="Thiagarajan M."/>
            <person name="Wortman J.R."/>
            <person name="Badger J.H."/>
            <person name="Ren Q."/>
            <person name="Amedeo P."/>
            <person name="Jones K.M."/>
            <person name="Tallon L.J."/>
            <person name="Delcher A.L."/>
            <person name="Salzberg S.L."/>
            <person name="Silva J.C."/>
            <person name="Haas B.J."/>
            <person name="Majoros W.H."/>
            <person name="Farzad M."/>
            <person name="Carlton J.M."/>
            <person name="Smith R.K. Jr."/>
            <person name="Garg J."/>
            <person name="Pearlman R.E."/>
            <person name="Karrer K.M."/>
            <person name="Sun L."/>
            <person name="Manning G."/>
            <person name="Elde N.C."/>
            <person name="Turkewitz A.P."/>
            <person name="Asai D.J."/>
            <person name="Wilkes D.E."/>
            <person name="Wang Y."/>
            <person name="Cai H."/>
            <person name="Collins K."/>
            <person name="Stewart B.A."/>
            <person name="Lee S.R."/>
            <person name="Wilamowska K."/>
            <person name="Weinberg Z."/>
            <person name="Ruzzo W.L."/>
            <person name="Wloga D."/>
            <person name="Gaertig J."/>
            <person name="Frankel J."/>
            <person name="Tsao C.-C."/>
            <person name="Gorovsky M.A."/>
            <person name="Keeling P.J."/>
            <person name="Waller R.F."/>
            <person name="Patron N.J."/>
            <person name="Cherry J.M."/>
            <person name="Stover N.A."/>
            <person name="Krieger C.J."/>
            <person name="del Toro C."/>
            <person name="Ryder H.F."/>
            <person name="Williamson S.C."/>
            <person name="Barbeau R.A."/>
            <person name="Hamilton E.P."/>
            <person name="Orias E."/>
        </authorList>
    </citation>
    <scope>NUCLEOTIDE SEQUENCE [LARGE SCALE GENOMIC DNA]</scope>
    <source>
        <strain evidence="8">SB210</strain>
    </source>
</reference>
<keyword evidence="1" id="KW-0813">Transport</keyword>
<dbReference type="InterPro" id="IPR000866">
    <property type="entry name" value="AhpC/TSA"/>
</dbReference>
<evidence type="ECO:0000256" key="4">
    <source>
        <dbReference type="ARBA" id="ARBA00023004"/>
    </source>
</evidence>
<accession>Q23D58</accession>
<dbReference type="Pfam" id="PF00578">
    <property type="entry name" value="AhpC-TSA"/>
    <property type="match status" value="1"/>
</dbReference>
<dbReference type="GeneID" id="7830979"/>
<dbReference type="InterPro" id="IPR044203">
    <property type="entry name" value="GlbO/GLB3-like"/>
</dbReference>
<dbReference type="InterPro" id="IPR001486">
    <property type="entry name" value="Hemoglobin_trunc"/>
</dbReference>
<dbReference type="Pfam" id="PF01152">
    <property type="entry name" value="Bac_globin"/>
    <property type="match status" value="5"/>
</dbReference>
<dbReference type="Gene3D" id="1.10.490.10">
    <property type="entry name" value="Globins"/>
    <property type="match status" value="6"/>
</dbReference>
<dbReference type="GO" id="GO:0019825">
    <property type="term" value="F:oxygen binding"/>
    <property type="evidence" value="ECO:0007669"/>
    <property type="project" value="InterPro"/>
</dbReference>
<dbReference type="RefSeq" id="XP_001014828.2">
    <property type="nucleotide sequence ID" value="XM_001014828.2"/>
</dbReference>
<evidence type="ECO:0000256" key="1">
    <source>
        <dbReference type="ARBA" id="ARBA00022448"/>
    </source>
</evidence>
<dbReference type="Proteomes" id="UP000009168">
    <property type="component" value="Unassembled WGS sequence"/>
</dbReference>
<dbReference type="GO" id="GO:0016209">
    <property type="term" value="F:antioxidant activity"/>
    <property type="evidence" value="ECO:0007669"/>
    <property type="project" value="InterPro"/>
</dbReference>
<feature type="domain" description="Alkyl hydroperoxide reductase subunit C/ Thiol specific antioxidant" evidence="6">
    <location>
        <begin position="41"/>
        <end position="193"/>
    </location>
</feature>
<dbReference type="PANTHER" id="PTHR47366">
    <property type="entry name" value="TWO-ON-TWO HEMOGLOBIN-3"/>
    <property type="match status" value="1"/>
</dbReference>
<name>Q23D58_TETTS</name>
<evidence type="ECO:0000259" key="6">
    <source>
        <dbReference type="Pfam" id="PF00578"/>
    </source>
</evidence>
<sequence length="992" mass="115921">MGNCQNFVNMNDQRKNEVVNQQISVEAPEQKQNPGFQKRPIGVQAPLFSGTCLFNGGFQQKSLKDYSGKYLIILFYSFEEEQTYNEIFSFSQLNEEFQSRNCDIIIIIDEKLERIKSQIEAYSIKKSQISNPQQSPQNETITPAQNDIQLNLRVFGDSEGKIFKNFKVPTTDSNKCYRYKAAFVIDKLGIIQYLNIQNSNIKCDPKFLLQILVEVSSTPLNKQLSLFERIGGARVIVEAVEIFYSQLSNNPFLDEFFKNINIRSMKSIQAEYLNYLFRLPLRKQTDVKLYTTFNGKNISESHKKINIQPNIFEIYIQTFCNIFAKLDVDQLTIQEIYQRFQFIKPILFPNLKFQRCTYELLGCNQDLINQFIDRLYQRVFSDEQLGPFFKGVEINKFKSTQAQFFTLAFGGRSSYESLKLKESHAHLKLTDHHFETYIDYICQSLLDMSIQEDQIELVKKQFQMLRNYFVTNNIQNSTYNNLLQSSVYHSQHNRDSFQQTLYYRLGGKQIVDQIFAVLQKKIQADPRINYIFSQQPNQMDFYEQIQIAMGGQIKQKNPSQFAPLNSQNMNQSQIKNGNALIKINEMQFGQLKLHLLHSTRSFQIDFDKIVEIGQVYESLRGIVFNIVPIKTIYEQFGGENSVQASVNIFYDKLQYDHRLNILFKTIPVAKQKELFYNLISVCVGSPNQYDSARMKASTFELHMRDIHYEGLEQNLISTLKDMMQSDKDIQNAVHVLQTIKGDLIIPIASLFDEVGGDQVIDQAIERFYTKLNNDENLQKMFQFLDRDTQTSKLKTYVKQLFGGPQNYKGRNMQKAHYHLGINDSQFDKFKVILNQSFGEVGVKIELLPKISFKLETLRVDIVDSRQSKFNRLGGEKFLGIAVDLFYQKVMRDERINHFFDKIDIKRQKQMMAHFLSVMLGADEKYKGKNMREAHQHLELNNLHFDVFKAILMDTLIELDVDYSLIDQIENENIEPLRKEIIIHVQSPNYNYF</sequence>
<keyword evidence="2" id="KW-0349">Heme</keyword>
<dbReference type="InParanoid" id="Q23D58"/>
<dbReference type="OrthoDB" id="2155372at2759"/>
<dbReference type="GO" id="GO:0046872">
    <property type="term" value="F:metal ion binding"/>
    <property type="evidence" value="ECO:0007669"/>
    <property type="project" value="UniProtKB-KW"/>
</dbReference>
<dbReference type="InterPro" id="IPR012292">
    <property type="entry name" value="Globin/Proto"/>
</dbReference>
<evidence type="ECO:0000256" key="5">
    <source>
        <dbReference type="ARBA" id="ARBA00034496"/>
    </source>
</evidence>
<dbReference type="InterPro" id="IPR036249">
    <property type="entry name" value="Thioredoxin-like_sf"/>
</dbReference>
<dbReference type="GO" id="GO:0020037">
    <property type="term" value="F:heme binding"/>
    <property type="evidence" value="ECO:0007669"/>
    <property type="project" value="InterPro"/>
</dbReference>
<dbReference type="KEGG" id="tet:TTHERM_00049330"/>
<comment type="similarity">
    <text evidence="5">Belongs to the truncated hemoglobin family. Group II subfamily.</text>
</comment>
<dbReference type="eggNOG" id="ENOG502S7S6">
    <property type="taxonomic scope" value="Eukaryota"/>
</dbReference>
<gene>
    <name evidence="7" type="ORF">TTHERM_00049330</name>
</gene>
<dbReference type="SUPFAM" id="SSF52833">
    <property type="entry name" value="Thioredoxin-like"/>
    <property type="match status" value="1"/>
</dbReference>
<dbReference type="GO" id="GO:0005344">
    <property type="term" value="F:oxygen carrier activity"/>
    <property type="evidence" value="ECO:0007669"/>
    <property type="project" value="InterPro"/>
</dbReference>
<dbReference type="EMBL" id="GG662712">
    <property type="protein sequence ID" value="EAR94544.2"/>
    <property type="molecule type" value="Genomic_DNA"/>
</dbReference>
<dbReference type="InterPro" id="IPR009050">
    <property type="entry name" value="Globin-like_sf"/>
</dbReference>
<dbReference type="CDD" id="cd00454">
    <property type="entry name" value="TrHb1_N"/>
    <property type="match status" value="3"/>
</dbReference>
<organism evidence="7 8">
    <name type="scientific">Tetrahymena thermophila (strain SB210)</name>
    <dbReference type="NCBI Taxonomy" id="312017"/>
    <lineage>
        <taxon>Eukaryota</taxon>
        <taxon>Sar</taxon>
        <taxon>Alveolata</taxon>
        <taxon>Ciliophora</taxon>
        <taxon>Intramacronucleata</taxon>
        <taxon>Oligohymenophorea</taxon>
        <taxon>Hymenostomatida</taxon>
        <taxon>Tetrahymenina</taxon>
        <taxon>Tetrahymenidae</taxon>
        <taxon>Tetrahymena</taxon>
    </lineage>
</organism>
<keyword evidence="8" id="KW-1185">Reference proteome</keyword>
<evidence type="ECO:0000313" key="8">
    <source>
        <dbReference type="Proteomes" id="UP000009168"/>
    </source>
</evidence>
<keyword evidence="3" id="KW-0479">Metal-binding</keyword>
<evidence type="ECO:0000256" key="3">
    <source>
        <dbReference type="ARBA" id="ARBA00022723"/>
    </source>
</evidence>
<dbReference type="Gene3D" id="3.40.30.10">
    <property type="entry name" value="Glutaredoxin"/>
    <property type="match status" value="1"/>
</dbReference>
<evidence type="ECO:0000256" key="2">
    <source>
        <dbReference type="ARBA" id="ARBA00022617"/>
    </source>
</evidence>
<keyword evidence="4" id="KW-0408">Iron</keyword>
<dbReference type="SUPFAM" id="SSF46458">
    <property type="entry name" value="Globin-like"/>
    <property type="match status" value="6"/>
</dbReference>
<dbReference type="GO" id="GO:0016491">
    <property type="term" value="F:oxidoreductase activity"/>
    <property type="evidence" value="ECO:0007669"/>
    <property type="project" value="InterPro"/>
</dbReference>
<evidence type="ECO:0000313" key="7">
    <source>
        <dbReference type="EMBL" id="EAR94544.2"/>
    </source>
</evidence>
<proteinExistence type="inferred from homology"/>
<dbReference type="HOGENOM" id="CLU_303392_0_0_1"/>
<dbReference type="AlphaFoldDB" id="Q23D58"/>
<dbReference type="STRING" id="312017.Q23D58"/>
<protein>
    <submittedName>
        <fullName evidence="7">Protozoan/cyanobacterial globin family protein</fullName>
    </submittedName>
</protein>